<keyword evidence="8" id="KW-0520">NAD</keyword>
<evidence type="ECO:0000256" key="7">
    <source>
        <dbReference type="ARBA" id="ARBA00023160"/>
    </source>
</evidence>
<dbReference type="EMBL" id="JBAKFJ010000001">
    <property type="protein sequence ID" value="MEX0386082.1"/>
    <property type="molecule type" value="Genomic_DNA"/>
</dbReference>
<evidence type="ECO:0000256" key="4">
    <source>
        <dbReference type="ARBA" id="ARBA00022832"/>
    </source>
</evidence>
<evidence type="ECO:0000256" key="6">
    <source>
        <dbReference type="ARBA" id="ARBA00023098"/>
    </source>
</evidence>
<dbReference type="PANTHER" id="PTHR43159">
    <property type="entry name" value="ENOYL-[ACYL-CARRIER-PROTEIN] REDUCTASE"/>
    <property type="match status" value="1"/>
</dbReference>
<organism evidence="9 10">
    <name type="scientific">Spiribacter onubensis</name>
    <dbReference type="NCBI Taxonomy" id="3122420"/>
    <lineage>
        <taxon>Bacteria</taxon>
        <taxon>Pseudomonadati</taxon>
        <taxon>Pseudomonadota</taxon>
        <taxon>Gammaproteobacteria</taxon>
        <taxon>Chromatiales</taxon>
        <taxon>Ectothiorhodospiraceae</taxon>
        <taxon>Spiribacter</taxon>
    </lineage>
</organism>
<evidence type="ECO:0000256" key="8">
    <source>
        <dbReference type="PIRNR" id="PIRNR000094"/>
    </source>
</evidence>
<dbReference type="NCBIfam" id="NF005717">
    <property type="entry name" value="PRK07533.1"/>
    <property type="match status" value="1"/>
</dbReference>
<comment type="catalytic activity">
    <reaction evidence="8">
        <text>a 2,3-saturated acyl-[ACP] + NAD(+) = a (2E)-enoyl-[ACP] + NADH + H(+)</text>
        <dbReference type="Rhea" id="RHEA:10240"/>
        <dbReference type="Rhea" id="RHEA-COMP:9925"/>
        <dbReference type="Rhea" id="RHEA-COMP:9926"/>
        <dbReference type="ChEBI" id="CHEBI:15378"/>
        <dbReference type="ChEBI" id="CHEBI:57540"/>
        <dbReference type="ChEBI" id="CHEBI:57945"/>
        <dbReference type="ChEBI" id="CHEBI:78784"/>
        <dbReference type="ChEBI" id="CHEBI:78785"/>
        <dbReference type="EC" id="1.3.1.9"/>
    </reaction>
</comment>
<evidence type="ECO:0000313" key="10">
    <source>
        <dbReference type="Proteomes" id="UP001556653"/>
    </source>
</evidence>
<dbReference type="PIRSF" id="PIRSF000094">
    <property type="entry name" value="Enoyl-ACP_rdct"/>
    <property type="match status" value="1"/>
</dbReference>
<dbReference type="PRINTS" id="PR00081">
    <property type="entry name" value="GDHRDH"/>
</dbReference>
<dbReference type="Proteomes" id="UP001556653">
    <property type="component" value="Unassembled WGS sequence"/>
</dbReference>
<dbReference type="InterPro" id="IPR014358">
    <property type="entry name" value="Enoyl-ACP_Rdtase_NADH"/>
</dbReference>
<comment type="caution">
    <text evidence="9">The sequence shown here is derived from an EMBL/GenBank/DDBJ whole genome shotgun (WGS) entry which is preliminary data.</text>
</comment>
<name>A0ABV3S7J2_9GAMM</name>
<comment type="similarity">
    <text evidence="2 8">Belongs to the short-chain dehydrogenases/reductases (SDR) family. FabI subfamily.</text>
</comment>
<dbReference type="Pfam" id="PF13561">
    <property type="entry name" value="adh_short_C2"/>
    <property type="match status" value="1"/>
</dbReference>
<keyword evidence="4" id="KW-0276">Fatty acid metabolism</keyword>
<evidence type="ECO:0000256" key="3">
    <source>
        <dbReference type="ARBA" id="ARBA00022516"/>
    </source>
</evidence>
<dbReference type="InterPro" id="IPR036291">
    <property type="entry name" value="NAD(P)-bd_dom_sf"/>
</dbReference>
<sequence length="262" mass="27569">MSASTLAGAFSLEGRVGIVTGLANENSIAYGCALALSALGAEFMVTYASPRAERFVTPLAEAMGNPEYQLCDVQDPDSLAGLFRRAEERWSRLDFVIHSIAFAPLEDLHGRLTDSSSSGFAQAMDVSCHSFIRMARLAEPLMRDGGSLLCMTYHGADQAVANYGLMGPVKAALESSTRYLATELGPAGIRVNAISPGPIRTRAASGLKDFEELASDGETRSPLGRLATVGDIGNTAAWLISGAGSAVTGGIHYVDAGHHIQF</sequence>
<proteinExistence type="inferred from homology"/>
<gene>
    <name evidence="9" type="primary">fabI</name>
    <name evidence="9" type="ORF">V6X64_03600</name>
</gene>
<dbReference type="PANTHER" id="PTHR43159:SF2">
    <property type="entry name" value="ENOYL-[ACYL-CARRIER-PROTEIN] REDUCTASE [NADH], CHLOROPLASTIC"/>
    <property type="match status" value="1"/>
</dbReference>
<evidence type="ECO:0000256" key="2">
    <source>
        <dbReference type="ARBA" id="ARBA00009233"/>
    </source>
</evidence>
<keyword evidence="3 8" id="KW-0444">Lipid biosynthesis</keyword>
<evidence type="ECO:0000313" key="9">
    <source>
        <dbReference type="EMBL" id="MEX0386082.1"/>
    </source>
</evidence>
<protein>
    <recommendedName>
        <fullName evidence="8">Enoyl-[acyl-carrier-protein] reductase [NADH]</fullName>
        <ecNumber evidence="8">1.3.1.9</ecNumber>
    </recommendedName>
</protein>
<evidence type="ECO:0000256" key="5">
    <source>
        <dbReference type="ARBA" id="ARBA00023002"/>
    </source>
</evidence>
<keyword evidence="5 8" id="KW-0560">Oxidoreductase</keyword>
<dbReference type="EC" id="1.3.1.9" evidence="8"/>
<reference evidence="9 10" key="1">
    <citation type="submission" date="2024-02" db="EMBL/GenBank/DDBJ databases">
        <title>New especies of Spiribacter isolated from saline water.</title>
        <authorList>
            <person name="Leon M.J."/>
            <person name="De La Haba R."/>
            <person name="Sanchez-Porro C."/>
            <person name="Ventosa A."/>
        </authorList>
    </citation>
    <scope>NUCLEOTIDE SEQUENCE [LARGE SCALE GENOMIC DNA]</scope>
    <source>
        <strain evidence="10">ag22IC4-227</strain>
    </source>
</reference>
<keyword evidence="10" id="KW-1185">Reference proteome</keyword>
<dbReference type="InterPro" id="IPR002347">
    <property type="entry name" value="SDR_fam"/>
</dbReference>
<dbReference type="CDD" id="cd05372">
    <property type="entry name" value="ENR_SDR"/>
    <property type="match status" value="1"/>
</dbReference>
<keyword evidence="7 8" id="KW-0275">Fatty acid biosynthesis</keyword>
<accession>A0ABV3S7J2</accession>
<comment type="pathway">
    <text evidence="1">Lipid metabolism; fatty acid biosynthesis.</text>
</comment>
<dbReference type="SUPFAM" id="SSF51735">
    <property type="entry name" value="NAD(P)-binding Rossmann-fold domains"/>
    <property type="match status" value="1"/>
</dbReference>
<dbReference type="Gene3D" id="3.40.50.720">
    <property type="entry name" value="NAD(P)-binding Rossmann-like Domain"/>
    <property type="match status" value="1"/>
</dbReference>
<keyword evidence="6" id="KW-0443">Lipid metabolism</keyword>
<evidence type="ECO:0000256" key="1">
    <source>
        <dbReference type="ARBA" id="ARBA00005194"/>
    </source>
</evidence>
<dbReference type="RefSeq" id="WP_367966561.1">
    <property type="nucleotide sequence ID" value="NZ_JBAKFJ010000001.1"/>
</dbReference>